<evidence type="ECO:0000259" key="1">
    <source>
        <dbReference type="Pfam" id="PF22513"/>
    </source>
</evidence>
<name>A0A8J7CGF5_9CYAN</name>
<keyword evidence="3" id="KW-1185">Reference proteome</keyword>
<dbReference type="SUPFAM" id="SSF47598">
    <property type="entry name" value="Ribbon-helix-helix"/>
    <property type="match status" value="1"/>
</dbReference>
<sequence length="45" mass="5104">MAEVIIQDLEPTLLQKLETLAQLNGRSLQAQLKHILQAIRIHTLT</sequence>
<dbReference type="RefSeq" id="WP_190835370.1">
    <property type="nucleotide sequence ID" value="NZ_CAWPPI010000092.1"/>
</dbReference>
<evidence type="ECO:0000313" key="2">
    <source>
        <dbReference type="EMBL" id="MBD2776295.1"/>
    </source>
</evidence>
<dbReference type="GO" id="GO:0006355">
    <property type="term" value="P:regulation of DNA-templated transcription"/>
    <property type="evidence" value="ECO:0007669"/>
    <property type="project" value="InterPro"/>
</dbReference>
<proteinExistence type="predicted"/>
<reference evidence="2" key="1">
    <citation type="submission" date="2020-09" db="EMBL/GenBank/DDBJ databases">
        <title>Iningainema tapete sp. nov. (Scytonemataceae, Cyanobacteria) from greenhouses in central Florida (USA) produces two types of nodularin with biosynthetic potential for microcystin-LR and anabaenopeptins.</title>
        <authorList>
            <person name="Berthold D.E."/>
            <person name="Lefler F.W."/>
            <person name="Huang I.-S."/>
            <person name="Abdulla H."/>
            <person name="Zimba P.V."/>
            <person name="Laughinghouse H.D. IV."/>
        </authorList>
    </citation>
    <scope>NUCLEOTIDE SEQUENCE</scope>
    <source>
        <strain evidence="2">BLCCT55</strain>
    </source>
</reference>
<comment type="caution">
    <text evidence="2">The sequence shown here is derived from an EMBL/GenBank/DDBJ whole genome shotgun (WGS) entry which is preliminary data.</text>
</comment>
<evidence type="ECO:0000313" key="3">
    <source>
        <dbReference type="Proteomes" id="UP000629098"/>
    </source>
</evidence>
<organism evidence="2 3">
    <name type="scientific">Iningainema tapete BLCC-T55</name>
    <dbReference type="NCBI Taxonomy" id="2748662"/>
    <lineage>
        <taxon>Bacteria</taxon>
        <taxon>Bacillati</taxon>
        <taxon>Cyanobacteriota</taxon>
        <taxon>Cyanophyceae</taxon>
        <taxon>Nostocales</taxon>
        <taxon>Scytonemataceae</taxon>
        <taxon>Iningainema tapete</taxon>
    </lineage>
</organism>
<accession>A0A8J7CGF5</accession>
<dbReference type="InterPro" id="IPR053853">
    <property type="entry name" value="FitA-like_RHH"/>
</dbReference>
<dbReference type="AlphaFoldDB" id="A0A8J7CGF5"/>
<dbReference type="InterPro" id="IPR010985">
    <property type="entry name" value="Ribbon_hlx_hlx"/>
</dbReference>
<dbReference type="EMBL" id="JACXAE010000092">
    <property type="protein sequence ID" value="MBD2776295.1"/>
    <property type="molecule type" value="Genomic_DNA"/>
</dbReference>
<dbReference type="Proteomes" id="UP000629098">
    <property type="component" value="Unassembled WGS sequence"/>
</dbReference>
<gene>
    <name evidence="2" type="ORF">ICL16_30620</name>
</gene>
<dbReference type="Pfam" id="PF22513">
    <property type="entry name" value="FitA-like_RHH"/>
    <property type="match status" value="1"/>
</dbReference>
<feature type="domain" description="Antitoxin FitA-like ribbon-helix-helix" evidence="1">
    <location>
        <begin position="2"/>
        <end position="38"/>
    </location>
</feature>
<protein>
    <recommendedName>
        <fullName evidence="1">Antitoxin FitA-like ribbon-helix-helix domain-containing protein</fullName>
    </recommendedName>
</protein>